<dbReference type="OMA" id="CHKSEPQ"/>
<dbReference type="SMART" id="SM00164">
    <property type="entry name" value="TBC"/>
    <property type="match status" value="1"/>
</dbReference>
<dbReference type="FunFam" id="1.10.8.270:FF:000035">
    <property type="entry name" value="Cell cycle arrest protein BUB2"/>
    <property type="match status" value="1"/>
</dbReference>
<dbReference type="eggNOG" id="KOG2058">
    <property type="taxonomic scope" value="Eukaryota"/>
</dbReference>
<evidence type="ECO:0000256" key="2">
    <source>
        <dbReference type="ARBA" id="ARBA00022490"/>
    </source>
</evidence>
<dbReference type="Proteomes" id="UP000002258">
    <property type="component" value="Chromosome 2"/>
</dbReference>
<dbReference type="PANTHER" id="PTHR22957:SF263">
    <property type="entry name" value="MITOTIC CHECK POINT PROTEIN BUB2"/>
    <property type="match status" value="1"/>
</dbReference>
<dbReference type="SUPFAM" id="SSF47923">
    <property type="entry name" value="Ypt/Rab-GAP domain of gyp1p"/>
    <property type="match status" value="2"/>
</dbReference>
<evidence type="ECO:0000256" key="5">
    <source>
        <dbReference type="ARBA" id="ARBA00061049"/>
    </source>
</evidence>
<dbReference type="Gene3D" id="1.10.472.80">
    <property type="entry name" value="Ypt/Rab-GAP domain of gyp1p, domain 3"/>
    <property type="match status" value="1"/>
</dbReference>
<dbReference type="AlphaFoldDB" id="A3LNC8"/>
<dbReference type="GO" id="GO:0005096">
    <property type="term" value="F:GTPase activator activity"/>
    <property type="evidence" value="ECO:0007669"/>
    <property type="project" value="EnsemblFungi"/>
</dbReference>
<keyword evidence="3" id="KW-0206">Cytoskeleton</keyword>
<dbReference type="STRING" id="322104.A3LNC8"/>
<dbReference type="GO" id="GO:1990334">
    <property type="term" value="C:Bfa1-Bub2 complex"/>
    <property type="evidence" value="ECO:0007669"/>
    <property type="project" value="EnsemblFungi"/>
</dbReference>
<keyword evidence="4" id="KW-0131">Cell cycle</keyword>
<evidence type="ECO:0000259" key="6">
    <source>
        <dbReference type="PROSITE" id="PS50086"/>
    </source>
</evidence>
<dbReference type="GeneID" id="4837329"/>
<dbReference type="FunCoup" id="A3LNC8">
    <property type="interactions" value="209"/>
</dbReference>
<protein>
    <recommendedName>
        <fullName evidence="6">Rab-GAP TBC domain-containing protein</fullName>
    </recommendedName>
</protein>
<dbReference type="InterPro" id="IPR035969">
    <property type="entry name" value="Rab-GAP_TBC_sf"/>
</dbReference>
<dbReference type="Pfam" id="PF00566">
    <property type="entry name" value="RabGAP-TBC"/>
    <property type="match status" value="1"/>
</dbReference>
<dbReference type="PROSITE" id="PS50086">
    <property type="entry name" value="TBC_RABGAP"/>
    <property type="match status" value="1"/>
</dbReference>
<dbReference type="InParanoid" id="A3LNC8"/>
<keyword evidence="8" id="KW-1185">Reference proteome</keyword>
<evidence type="ECO:0000256" key="4">
    <source>
        <dbReference type="ARBA" id="ARBA00023306"/>
    </source>
</evidence>
<dbReference type="PANTHER" id="PTHR22957">
    <property type="entry name" value="TBC1 DOMAIN FAMILY MEMBER GTPASE-ACTIVATING PROTEIN"/>
    <property type="match status" value="1"/>
</dbReference>
<feature type="domain" description="Rab-GAP TBC" evidence="6">
    <location>
        <begin position="50"/>
        <end position="239"/>
    </location>
</feature>
<evidence type="ECO:0000256" key="1">
    <source>
        <dbReference type="ARBA" id="ARBA00004245"/>
    </source>
</evidence>
<dbReference type="KEGG" id="pic:PICST_41673"/>
<comment type="similarity">
    <text evidence="5">Belongs to the BUB2 family.</text>
</comment>
<dbReference type="GO" id="GO:1902543">
    <property type="term" value="P:negative regulation of protein localization to mitotic spindle pole body"/>
    <property type="evidence" value="ECO:0007669"/>
    <property type="project" value="EnsemblFungi"/>
</dbReference>
<evidence type="ECO:0000313" key="7">
    <source>
        <dbReference type="EMBL" id="ABN64311.1"/>
    </source>
</evidence>
<name>A3LNC8_PICST</name>
<dbReference type="GO" id="GO:0044732">
    <property type="term" value="C:mitotic spindle pole body"/>
    <property type="evidence" value="ECO:0007669"/>
    <property type="project" value="TreeGrafter"/>
</dbReference>
<dbReference type="Gene3D" id="1.10.8.270">
    <property type="entry name" value="putative rabgap domain of human tbc1 domain family member 14 like domains"/>
    <property type="match status" value="1"/>
</dbReference>
<proteinExistence type="inferred from homology"/>
<reference evidence="7 8" key="1">
    <citation type="journal article" date="2007" name="Nat. Biotechnol.">
        <title>Genome sequence of the lignocellulose-bioconverting and xylose-fermenting yeast Pichia stipitis.</title>
        <authorList>
            <person name="Jeffries T.W."/>
            <person name="Grigoriev I.V."/>
            <person name="Grimwood J."/>
            <person name="Laplaza J.M."/>
            <person name="Aerts A."/>
            <person name="Salamov A."/>
            <person name="Schmutz J."/>
            <person name="Lindquist E."/>
            <person name="Dehal P."/>
            <person name="Shapiro H."/>
            <person name="Jin Y.S."/>
            <person name="Passoth V."/>
            <person name="Richardson P.M."/>
        </authorList>
    </citation>
    <scope>NUCLEOTIDE SEQUENCE [LARGE SCALE GENOMIC DNA]</scope>
    <source>
        <strain evidence="8">ATCC 58785 / CBS 6054 / NBRC 10063 / NRRL Y-11545</strain>
    </source>
</reference>
<evidence type="ECO:0000313" key="8">
    <source>
        <dbReference type="Proteomes" id="UP000002258"/>
    </source>
</evidence>
<sequence>MLATSPRQPRGRKKDSIEQFISSPQLFLENGLSQLRYMILIEGLSTPQGYDQCPYRSYVWSILWRVPNMTTDSYLSLVSQIPQSLGPEVYAKIRNDTFRTLKNDRNFQAKVSEETLIRILSCIAITTETTVGYVQGLNVLLAPIAYTCHRSEPHAYAILHSLLTNHIPLYITPNLDGVHTGLSLVDVVLKIIDPVLSEYLDSKFLKAKIYAFPSVLTLSACTPPLKSVLKLWDFLCAYGTHMNILFVVAQLIINRTALLHSEQPMKILRTFPNLEENEIIKLSLSFIPELPKELYDLISRHGYDPKVPRELKKFLAENML</sequence>
<organism evidence="7 8">
    <name type="scientific">Scheffersomyces stipitis (strain ATCC 58785 / CBS 6054 / NBRC 10063 / NRRL Y-11545)</name>
    <name type="common">Yeast</name>
    <name type="synonym">Pichia stipitis</name>
    <dbReference type="NCBI Taxonomy" id="322104"/>
    <lineage>
        <taxon>Eukaryota</taxon>
        <taxon>Fungi</taxon>
        <taxon>Dikarya</taxon>
        <taxon>Ascomycota</taxon>
        <taxon>Saccharomycotina</taxon>
        <taxon>Pichiomycetes</taxon>
        <taxon>Debaryomycetaceae</taxon>
        <taxon>Scheffersomyces</taxon>
    </lineage>
</organism>
<dbReference type="GO" id="GO:0031578">
    <property type="term" value="P:mitotic spindle orientation checkpoint signaling"/>
    <property type="evidence" value="ECO:0007669"/>
    <property type="project" value="EnsemblFungi"/>
</dbReference>
<gene>
    <name evidence="7" type="ORF">PICST_41673</name>
</gene>
<dbReference type="OrthoDB" id="10263206at2759"/>
<dbReference type="HOGENOM" id="CLU_029367_2_1_1"/>
<dbReference type="FunFam" id="1.10.472.80:FF:000026">
    <property type="entry name" value="Mitotic check point protein (Bub2)"/>
    <property type="match status" value="1"/>
</dbReference>
<dbReference type="EMBL" id="CP000496">
    <property type="protein sequence ID" value="ABN64311.1"/>
    <property type="molecule type" value="Genomic_DNA"/>
</dbReference>
<dbReference type="GO" id="GO:0031030">
    <property type="term" value="P:negative regulation of septation initiation signaling"/>
    <property type="evidence" value="ECO:0007669"/>
    <property type="project" value="TreeGrafter"/>
</dbReference>
<keyword evidence="2" id="KW-0963">Cytoplasm</keyword>
<accession>A3LNC8</accession>
<dbReference type="InterPro" id="IPR000195">
    <property type="entry name" value="Rab-GAP-TBC_dom"/>
</dbReference>
<dbReference type="RefSeq" id="XP_001382340.1">
    <property type="nucleotide sequence ID" value="XM_001382303.1"/>
</dbReference>
<comment type="subcellular location">
    <subcellularLocation>
        <location evidence="1">Cytoplasm</location>
        <location evidence="1">Cytoskeleton</location>
    </subcellularLocation>
</comment>
<evidence type="ECO:0000256" key="3">
    <source>
        <dbReference type="ARBA" id="ARBA00023212"/>
    </source>
</evidence>